<dbReference type="EMBL" id="BMAQ01000033">
    <property type="protein sequence ID" value="GFR39056.1"/>
    <property type="molecule type" value="Genomic_DNA"/>
</dbReference>
<proteinExistence type="predicted"/>
<accession>A0A916QE29</accession>
<evidence type="ECO:0000313" key="2">
    <source>
        <dbReference type="EMBL" id="GFR39056.1"/>
    </source>
</evidence>
<keyword evidence="3" id="KW-1185">Reference proteome</keyword>
<dbReference type="AlphaFoldDB" id="A0A916QE29"/>
<feature type="region of interest" description="Disordered" evidence="1">
    <location>
        <begin position="114"/>
        <end position="134"/>
    </location>
</feature>
<organism evidence="2 3">
    <name type="scientific">Insulibacter thermoxylanivorax</name>
    <dbReference type="NCBI Taxonomy" id="2749268"/>
    <lineage>
        <taxon>Bacteria</taxon>
        <taxon>Bacillati</taxon>
        <taxon>Bacillota</taxon>
        <taxon>Bacilli</taxon>
        <taxon>Bacillales</taxon>
        <taxon>Paenibacillaceae</taxon>
        <taxon>Insulibacter</taxon>
    </lineage>
</organism>
<name>A0A916QE29_9BACL</name>
<gene>
    <name evidence="2" type="ORF">PRECH8_23520</name>
</gene>
<dbReference type="Proteomes" id="UP000654993">
    <property type="component" value="Unassembled WGS sequence"/>
</dbReference>
<evidence type="ECO:0000256" key="1">
    <source>
        <dbReference type="SAM" id="MobiDB-lite"/>
    </source>
</evidence>
<reference evidence="2" key="2">
    <citation type="journal article" date="2021" name="Data Brief">
        <title>Draft genome sequence data of the facultative, thermophilic, xylanolytic bacterium Paenibacillus sp. strain DA-C8.</title>
        <authorList>
            <person name="Chhe C."/>
            <person name="Uke A."/>
            <person name="Baramee S."/>
            <person name="Ungkulpasvich U."/>
            <person name="Tachaapaikoon C."/>
            <person name="Pason P."/>
            <person name="Waeonukul R."/>
            <person name="Ratanakhanokchai K."/>
            <person name="Kosugi A."/>
        </authorList>
    </citation>
    <scope>NUCLEOTIDE SEQUENCE</scope>
    <source>
        <strain evidence="2">DA-C8</strain>
    </source>
</reference>
<reference evidence="2" key="1">
    <citation type="submission" date="2020-08" db="EMBL/GenBank/DDBJ databases">
        <authorList>
            <person name="Uke A."/>
            <person name="Chhe C."/>
            <person name="Baramee S."/>
            <person name="Kosugi A."/>
        </authorList>
    </citation>
    <scope>NUCLEOTIDE SEQUENCE</scope>
    <source>
        <strain evidence="2">DA-C8</strain>
    </source>
</reference>
<sequence length="134" mass="15003">MEMGAKTPFHDTAQQFIQTIDGSRRVFSSLVDFFSAMAAQDYANDWAPEWAARCFKFNKAQKKFQRDFQEWVDSITEDDVKLVLRLFGSAGEPVRLRQGGWQLSGLQQNGLQQSGLKQGGVSSSESKAKCNVST</sequence>
<protein>
    <submittedName>
        <fullName evidence="2">Uncharacterized protein</fullName>
    </submittedName>
</protein>
<comment type="caution">
    <text evidence="2">The sequence shown here is derived from an EMBL/GenBank/DDBJ whole genome shotgun (WGS) entry which is preliminary data.</text>
</comment>
<feature type="compositionally biased region" description="Low complexity" evidence="1">
    <location>
        <begin position="114"/>
        <end position="124"/>
    </location>
</feature>
<dbReference type="RefSeq" id="WP_200967265.1">
    <property type="nucleotide sequence ID" value="NZ_BMAQ01000033.1"/>
</dbReference>
<evidence type="ECO:0000313" key="3">
    <source>
        <dbReference type="Proteomes" id="UP000654993"/>
    </source>
</evidence>